<dbReference type="Proteomes" id="UP000887565">
    <property type="component" value="Unplaced"/>
</dbReference>
<sequence>MGTPNCNGELRETTVYNARRHMNYDVMLCSGCTRYRSAKNAVVRVYKNAAFAQGQKTSKNLFPIPNSPAQSSSNVKLIVFPKVNKVFVFDKLKEDELVARVKLDMNSALRDRTEGQNCYGVQSYEPKDQSEGGR</sequence>
<dbReference type="WBParaSite" id="nRc.2.0.1.t13601-RA">
    <property type="protein sequence ID" value="nRc.2.0.1.t13601-RA"/>
    <property type="gene ID" value="nRc.2.0.1.g13601"/>
</dbReference>
<name>A0A915IHF0_ROMCU</name>
<proteinExistence type="predicted"/>
<evidence type="ECO:0000313" key="2">
    <source>
        <dbReference type="WBParaSite" id="nRc.2.0.1.t13601-RA"/>
    </source>
</evidence>
<reference evidence="2" key="1">
    <citation type="submission" date="2022-11" db="UniProtKB">
        <authorList>
            <consortium name="WormBaseParasite"/>
        </authorList>
    </citation>
    <scope>IDENTIFICATION</scope>
</reference>
<accession>A0A915IHF0</accession>
<organism evidence="1 2">
    <name type="scientific">Romanomermis culicivorax</name>
    <name type="common">Nematode worm</name>
    <dbReference type="NCBI Taxonomy" id="13658"/>
    <lineage>
        <taxon>Eukaryota</taxon>
        <taxon>Metazoa</taxon>
        <taxon>Ecdysozoa</taxon>
        <taxon>Nematoda</taxon>
        <taxon>Enoplea</taxon>
        <taxon>Dorylaimia</taxon>
        <taxon>Mermithida</taxon>
        <taxon>Mermithoidea</taxon>
        <taxon>Mermithidae</taxon>
        <taxon>Romanomermis</taxon>
    </lineage>
</organism>
<evidence type="ECO:0000313" key="1">
    <source>
        <dbReference type="Proteomes" id="UP000887565"/>
    </source>
</evidence>
<dbReference type="AlphaFoldDB" id="A0A915IHF0"/>
<protein>
    <submittedName>
        <fullName evidence="2">Uncharacterized protein</fullName>
    </submittedName>
</protein>
<keyword evidence="1" id="KW-1185">Reference proteome</keyword>